<name>A0ACD0NMC4_9BASI</name>
<reference evidence="1 2" key="1">
    <citation type="journal article" date="2018" name="Mol. Biol. Evol.">
        <title>Broad Genomic Sampling Reveals a Smut Pathogenic Ancestry of the Fungal Clade Ustilaginomycotina.</title>
        <authorList>
            <person name="Kijpornyongpan T."/>
            <person name="Mondo S.J."/>
            <person name="Barry K."/>
            <person name="Sandor L."/>
            <person name="Lee J."/>
            <person name="Lipzen A."/>
            <person name="Pangilinan J."/>
            <person name="LaButti K."/>
            <person name="Hainaut M."/>
            <person name="Henrissat B."/>
            <person name="Grigoriev I.V."/>
            <person name="Spatafora J.W."/>
            <person name="Aime M.C."/>
        </authorList>
    </citation>
    <scope>NUCLEOTIDE SEQUENCE [LARGE SCALE GENOMIC DNA]</scope>
    <source>
        <strain evidence="1 2">SA 807</strain>
    </source>
</reference>
<protein>
    <submittedName>
        <fullName evidence="1">Uncharacterized protein</fullName>
    </submittedName>
</protein>
<gene>
    <name evidence="1" type="ORF">IE53DRAFT_371916</name>
</gene>
<dbReference type="EMBL" id="KZ820639">
    <property type="protein sequence ID" value="PWN46905.1"/>
    <property type="molecule type" value="Genomic_DNA"/>
</dbReference>
<evidence type="ECO:0000313" key="2">
    <source>
        <dbReference type="Proteomes" id="UP000245626"/>
    </source>
</evidence>
<sequence>MAELLVSEPKLGSSAKVTLSTTTSKVAHGDEEATTSLNFTAHLLDPSHLPSNSTLQVWSDLPRLAERNQEKKEREWKAFNFTRLDQTSLVASIPLRVEHVHKLSFGFTYRILHGSEPSSIQWLSHPNQDGQITFCEPTQQLPATNNLDKLVRLNSADGRVSVMNCQKSDMSGIDVSLATILAHPDCKEGDVEELDLCRLAVGSDNVSGLVVERTKATWCTSRTFQGLDSLSPDFGSSLVLLRFEDVEATSDEQGLSSLYSSIDNRKVMALLPLSTSRSTTTLVRSRHRAHDHGGFSIVARTQLDTRNADAFDQAKAYVLIACGPASSVHNIIKSCMDQARQVLESERLGNDSYESSLTRDRRIFRERLNEGDQSAMTPSSSYPSSPTFRAMDTDMTIETIPSSLGDLDDSVGCFDSTFNAGDDTVQAKAAGAGGGAFHIGRRTSPLDPRGGLGFCTWEALGPGVEPKLSAVVEAIASTEKRLGDGAITSVLIDDGWQDVVKSEDSPRGRLNSWELKSGLLDVDEARSESGDVSALSCYINHIRQRFPSVQHVGVWMTLAGYWDGIHPSGPISSKLNGEVMPLKIQTPFGSHHDQQRTCVIPSTVEASRTFWSLSFSQLQYSGVDFVKVDAQAEWDWLTQPSISPSENDMPIATLRRESWNSMLLSAQRWFGSDSVIHCMSGSSRFTNGVAAILPPTGTTSTAPSGGSDKLTFRNTDDFFPDVPQAHRFHLAHNAYNALLSAHSPSLKPDADMFSTCIRSLNGEDWSSYHGSFRAFSTAKLWISDRLPIDGDASHHAAAAALGLVAKRKDGSFSTVQADLANERANEVPGLPLASSLFEDVVSDSTGPALKMGLSVNSGYGAVIGLWNTRGENKPSVDAISTLDLSDAMLGTCGFFQGQKTKKRDYILSSRRSGSLSLIEQFDPVEHKDEHPLCSSVIMPVRLEAAEWDVVSAVPLENLADGARIGFLGLVDKYLPSVATRGELSVRNQVVELVEGDDDGREDGEEEKVGEAAGQVPKPTVSEEGEEDLEEIVDLPAAARATEDQLDSQTEATTNLSNLLQNRARFDVIRIAAILILNTLFHTMMRALGLVPNRKDQPRAPKPTPRVSAPKRFARSAIRGAHSTIFRVLTFGSSITPRSEEGKVLLKARLDTTTTATLLGRLKSSSPISATSVQGSRSDARSACSTPGRGVASVGLGLNAGRAENVDEALKAVRIILGNQTMPQRPSKAARAQTSYDERDSQHHGKVRSRPEVWDGRYSESSSLDNRAEERDSAAEEQQEGDGEEDAFQVRRPLVKTTKKISEVEARIVAAGKISFVILPASPETDLGGAGGTTVETEVLIDGQSVPAELIEFKESAVHSNAKGSMAAVGALRIEIDMEKFVFSEGFHPLEERVDERGWKVQVRIVSSSSLLSYL</sequence>
<accession>A0ACD0NMC4</accession>
<organism evidence="1 2">
    <name type="scientific">Violaceomyces palustris</name>
    <dbReference type="NCBI Taxonomy" id="1673888"/>
    <lineage>
        <taxon>Eukaryota</taxon>
        <taxon>Fungi</taxon>
        <taxon>Dikarya</taxon>
        <taxon>Basidiomycota</taxon>
        <taxon>Ustilaginomycotina</taxon>
        <taxon>Ustilaginomycetes</taxon>
        <taxon>Violaceomycetales</taxon>
        <taxon>Violaceomycetaceae</taxon>
        <taxon>Violaceomyces</taxon>
    </lineage>
</organism>
<evidence type="ECO:0000313" key="1">
    <source>
        <dbReference type="EMBL" id="PWN46905.1"/>
    </source>
</evidence>
<dbReference type="Proteomes" id="UP000245626">
    <property type="component" value="Unassembled WGS sequence"/>
</dbReference>
<proteinExistence type="predicted"/>
<keyword evidence="2" id="KW-1185">Reference proteome</keyword>